<proteinExistence type="predicted"/>
<name>A0AAX1M6K6_GLAPU</name>
<evidence type="ECO:0000313" key="1">
    <source>
        <dbReference type="EMBL" id="QSX17745.1"/>
    </source>
</evidence>
<evidence type="ECO:0000313" key="2">
    <source>
        <dbReference type="Proteomes" id="UP000662736"/>
    </source>
</evidence>
<dbReference type="AlphaFoldDB" id="A0AAX1M6K6"/>
<sequence>MVTEQFKHIALSFAGCDGGNPQSDVWFCGLEWGGKQKDQVDPAIDENSIYSWSSEDFDGAWAAQFNQKICWFLWYFYNLEWNNGENSEIFVKRHHILYTQKENGIGFKMNMLPIGFPNRNNINWNETLKNLTGINSFNEYCEWCVINRGEFFRKIVQKYQPKVIVCTGISEVNNFVRFFTGNSIFTYSNNSELKIAYAKFENTLVCISLFFGGSSGINSYNKMEMLVHDIKQQLTKEQ</sequence>
<dbReference type="Proteomes" id="UP000662736">
    <property type="component" value="Chromosome"/>
</dbReference>
<organism evidence="1 2">
    <name type="scientific">Glaesserella parasuis</name>
    <name type="common">Haemophilus parasuis</name>
    <dbReference type="NCBI Taxonomy" id="738"/>
    <lineage>
        <taxon>Bacteria</taxon>
        <taxon>Pseudomonadati</taxon>
        <taxon>Pseudomonadota</taxon>
        <taxon>Gammaproteobacteria</taxon>
        <taxon>Pasteurellales</taxon>
        <taxon>Pasteurellaceae</taxon>
        <taxon>Glaesserella</taxon>
    </lineage>
</organism>
<dbReference type="RefSeq" id="WP_207342838.1">
    <property type="nucleotide sequence ID" value="NZ_CP071491.1"/>
</dbReference>
<accession>A0AAX1M6K6</accession>
<protein>
    <submittedName>
        <fullName evidence="1">Uncharacterized protein</fullName>
    </submittedName>
</protein>
<dbReference type="EMBL" id="CP071491">
    <property type="protein sequence ID" value="QSX17745.1"/>
    <property type="molecule type" value="Genomic_DNA"/>
</dbReference>
<reference evidence="1" key="1">
    <citation type="submission" date="2021-03" db="EMBL/GenBank/DDBJ databases">
        <title>Characterization of a novel Integrative Conjugative Element in Glaesserella parasuis.</title>
        <authorList>
            <person name="Hu G."/>
            <person name="Sun H."/>
        </authorList>
    </citation>
    <scope>NUCLEOTIDE SEQUENCE</scope>
    <source>
        <strain evidence="1">GHP1807</strain>
    </source>
</reference>
<gene>
    <name evidence="1" type="ORF">J1G54_04210</name>
</gene>